<dbReference type="GO" id="GO:0005634">
    <property type="term" value="C:nucleus"/>
    <property type="evidence" value="ECO:0007669"/>
    <property type="project" value="TreeGrafter"/>
</dbReference>
<dbReference type="GO" id="GO:0006886">
    <property type="term" value="P:intracellular protein transport"/>
    <property type="evidence" value="ECO:0007669"/>
    <property type="project" value="TreeGrafter"/>
</dbReference>
<evidence type="ECO:0000256" key="2">
    <source>
        <dbReference type="SAM" id="MobiDB-lite"/>
    </source>
</evidence>
<feature type="coiled-coil region" evidence="1">
    <location>
        <begin position="249"/>
        <end position="276"/>
    </location>
</feature>
<dbReference type="Proteomes" id="UP000053766">
    <property type="component" value="Unassembled WGS sequence"/>
</dbReference>
<dbReference type="EMBL" id="KN716311">
    <property type="protein sequence ID" value="KJH47365.1"/>
    <property type="molecule type" value="Genomic_DNA"/>
</dbReference>
<dbReference type="PANTHER" id="PTHR46467">
    <property type="entry name" value="TETHER CONTAINING UBX DOMAIN FOR GLUT4"/>
    <property type="match status" value="1"/>
</dbReference>
<accession>A0A0D8XS68</accession>
<sequence>MNLLSILESFSHVLGEDLAVVNKCSAPSCSYMNRQYIGPVELESTTLLSIGIVSGKCLIRYQRVDLSKKQLDEITTRMSSEAAEKQILLKSYAQKKAENDSRKELEKARIARFEEELRMSKKRKQTMDSGAVENVRDQSEEASKTLIVPNSLTSLAEPDRLDYAKKHLHQVDTCSDYPDKGKLGNVVSNHIDESWNSCAVDSGENVMEDDSTTTEGIAISPATPCDRQAVIFYRQISKKSNAESEEMNDKFFEIDVEDVRAQLKQLREEVRSANHRGLISKEYVKQKNRERKLVAYRHTVVRIPLGTDRTVQAQFRSTEPISNLFEWIRSILPFDASFSLKLALNQKLEDVASLNFVDVDVAPKSTVFIKFSDPAVNFESLCQKSLRECSQNEADDLCSEWLQHNTIFEPFTAVVLDADEILSRSTGIISGKSNLESTNKPGKTSMAPKWFKK</sequence>
<protein>
    <recommendedName>
        <fullName evidence="5">UBX domain-containing protein</fullName>
    </recommendedName>
</protein>
<feature type="region of interest" description="Disordered" evidence="2">
    <location>
        <begin position="433"/>
        <end position="453"/>
    </location>
</feature>
<dbReference type="PANTHER" id="PTHR46467:SF1">
    <property type="entry name" value="TETHER CONTAINING UBX DOMAIN FOR GLUT4"/>
    <property type="match status" value="1"/>
</dbReference>
<evidence type="ECO:0000256" key="1">
    <source>
        <dbReference type="SAM" id="Coils"/>
    </source>
</evidence>
<dbReference type="AlphaFoldDB" id="A0A0D8XS68"/>
<feature type="compositionally biased region" description="Polar residues" evidence="2">
    <location>
        <begin position="433"/>
        <end position="442"/>
    </location>
</feature>
<name>A0A0D8XS68_DICVI</name>
<evidence type="ECO:0000313" key="3">
    <source>
        <dbReference type="EMBL" id="KJH47365.1"/>
    </source>
</evidence>
<evidence type="ECO:0008006" key="5">
    <source>
        <dbReference type="Google" id="ProtNLM"/>
    </source>
</evidence>
<dbReference type="OrthoDB" id="440781at2759"/>
<proteinExistence type="predicted"/>
<keyword evidence="1" id="KW-0175">Coiled coil</keyword>
<keyword evidence="4" id="KW-1185">Reference proteome</keyword>
<dbReference type="GO" id="GO:0005737">
    <property type="term" value="C:cytoplasm"/>
    <property type="evidence" value="ECO:0007669"/>
    <property type="project" value="TreeGrafter"/>
</dbReference>
<dbReference type="GO" id="GO:0042593">
    <property type="term" value="P:glucose homeostasis"/>
    <property type="evidence" value="ECO:0007669"/>
    <property type="project" value="TreeGrafter"/>
</dbReference>
<evidence type="ECO:0000313" key="4">
    <source>
        <dbReference type="Proteomes" id="UP000053766"/>
    </source>
</evidence>
<reference evidence="4" key="2">
    <citation type="journal article" date="2016" name="Sci. Rep.">
        <title>Dictyocaulus viviparus genome, variome and transcriptome elucidate lungworm biology and support future intervention.</title>
        <authorList>
            <person name="McNulty S.N."/>
            <person name="Strube C."/>
            <person name="Rosa B.A."/>
            <person name="Martin J.C."/>
            <person name="Tyagi R."/>
            <person name="Choi Y.J."/>
            <person name="Wang Q."/>
            <person name="Hallsworth Pepin K."/>
            <person name="Zhang X."/>
            <person name="Ozersky P."/>
            <person name="Wilson R.K."/>
            <person name="Sternberg P.W."/>
            <person name="Gasser R.B."/>
            <person name="Mitreva M."/>
        </authorList>
    </citation>
    <scope>NUCLEOTIDE SEQUENCE [LARGE SCALE GENOMIC DNA]</scope>
    <source>
        <strain evidence="4">HannoverDv2000</strain>
    </source>
</reference>
<organism evidence="3 4">
    <name type="scientific">Dictyocaulus viviparus</name>
    <name type="common">Bovine lungworm</name>
    <dbReference type="NCBI Taxonomy" id="29172"/>
    <lineage>
        <taxon>Eukaryota</taxon>
        <taxon>Metazoa</taxon>
        <taxon>Ecdysozoa</taxon>
        <taxon>Nematoda</taxon>
        <taxon>Chromadorea</taxon>
        <taxon>Rhabditida</taxon>
        <taxon>Rhabditina</taxon>
        <taxon>Rhabditomorpha</taxon>
        <taxon>Strongyloidea</taxon>
        <taxon>Metastrongylidae</taxon>
        <taxon>Dictyocaulus</taxon>
    </lineage>
</organism>
<reference evidence="3 4" key="1">
    <citation type="submission" date="2013-11" db="EMBL/GenBank/DDBJ databases">
        <title>Draft genome of the bovine lungworm Dictyocaulus viviparus.</title>
        <authorList>
            <person name="Mitreva M."/>
        </authorList>
    </citation>
    <scope>NUCLEOTIDE SEQUENCE [LARGE SCALE GENOMIC DNA]</scope>
    <source>
        <strain evidence="3 4">HannoverDv2000</strain>
    </source>
</reference>
<dbReference type="GO" id="GO:0012506">
    <property type="term" value="C:vesicle membrane"/>
    <property type="evidence" value="ECO:0007669"/>
    <property type="project" value="TreeGrafter"/>
</dbReference>
<dbReference type="STRING" id="29172.A0A0D8XS68"/>
<gene>
    <name evidence="3" type="ORF">DICVIV_06570</name>
</gene>